<dbReference type="Proteomes" id="UP000886805">
    <property type="component" value="Unassembled WGS sequence"/>
</dbReference>
<dbReference type="PROSITE" id="PS50110">
    <property type="entry name" value="RESPONSE_REGULATORY"/>
    <property type="match status" value="1"/>
</dbReference>
<evidence type="ECO:0000256" key="3">
    <source>
        <dbReference type="ARBA" id="ARBA00022490"/>
    </source>
</evidence>
<evidence type="ECO:0000256" key="1">
    <source>
        <dbReference type="ARBA" id="ARBA00004496"/>
    </source>
</evidence>
<dbReference type="SMART" id="SM00342">
    <property type="entry name" value="HTH_ARAC"/>
    <property type="match status" value="1"/>
</dbReference>
<evidence type="ECO:0000256" key="8">
    <source>
        <dbReference type="ARBA" id="ARBA00023163"/>
    </source>
</evidence>
<feature type="domain" description="HTH araC/xylS-type" evidence="11">
    <location>
        <begin position="431"/>
        <end position="530"/>
    </location>
</feature>
<dbReference type="InterPro" id="IPR009057">
    <property type="entry name" value="Homeodomain-like_sf"/>
</dbReference>
<dbReference type="InterPro" id="IPR051552">
    <property type="entry name" value="HptR"/>
</dbReference>
<dbReference type="Pfam" id="PF00072">
    <property type="entry name" value="Response_reg"/>
    <property type="match status" value="1"/>
</dbReference>
<evidence type="ECO:0000259" key="11">
    <source>
        <dbReference type="PROSITE" id="PS01124"/>
    </source>
</evidence>
<feature type="modified residue" description="4-aspartylphosphate" evidence="10">
    <location>
        <position position="57"/>
    </location>
</feature>
<keyword evidence="6" id="KW-0805">Transcription regulation</keyword>
<dbReference type="GO" id="GO:0000160">
    <property type="term" value="P:phosphorelay signal transduction system"/>
    <property type="evidence" value="ECO:0007669"/>
    <property type="project" value="UniProtKB-KW"/>
</dbReference>
<evidence type="ECO:0000313" key="14">
    <source>
        <dbReference type="Proteomes" id="UP000886805"/>
    </source>
</evidence>
<evidence type="ECO:0000313" key="13">
    <source>
        <dbReference type="EMBL" id="HIX71868.1"/>
    </source>
</evidence>
<evidence type="ECO:0000256" key="9">
    <source>
        <dbReference type="ARBA" id="ARBA00024867"/>
    </source>
</evidence>
<dbReference type="SUPFAM" id="SSF46689">
    <property type="entry name" value="Homeodomain-like"/>
    <property type="match status" value="2"/>
</dbReference>
<dbReference type="InterPro" id="IPR041522">
    <property type="entry name" value="CdaR_GGDEF"/>
</dbReference>
<dbReference type="CDD" id="cd17536">
    <property type="entry name" value="REC_YesN-like"/>
    <property type="match status" value="1"/>
</dbReference>
<evidence type="ECO:0000256" key="6">
    <source>
        <dbReference type="ARBA" id="ARBA00023015"/>
    </source>
</evidence>
<evidence type="ECO:0000259" key="12">
    <source>
        <dbReference type="PROSITE" id="PS50110"/>
    </source>
</evidence>
<dbReference type="Pfam" id="PF12833">
    <property type="entry name" value="HTH_18"/>
    <property type="match status" value="1"/>
</dbReference>
<dbReference type="InterPro" id="IPR011006">
    <property type="entry name" value="CheY-like_superfamily"/>
</dbReference>
<feature type="domain" description="Response regulatory" evidence="12">
    <location>
        <begin position="5"/>
        <end position="122"/>
    </location>
</feature>
<reference evidence="13" key="1">
    <citation type="journal article" date="2021" name="PeerJ">
        <title>Extensive microbial diversity within the chicken gut microbiome revealed by metagenomics and culture.</title>
        <authorList>
            <person name="Gilroy R."/>
            <person name="Ravi A."/>
            <person name="Getino M."/>
            <person name="Pursley I."/>
            <person name="Horton D.L."/>
            <person name="Alikhan N.F."/>
            <person name="Baker D."/>
            <person name="Gharbi K."/>
            <person name="Hall N."/>
            <person name="Watson M."/>
            <person name="Adriaenssens E.M."/>
            <person name="Foster-Nyarko E."/>
            <person name="Jarju S."/>
            <person name="Secka A."/>
            <person name="Antonio M."/>
            <person name="Oren A."/>
            <person name="Chaudhuri R.R."/>
            <person name="La Ragione R."/>
            <person name="Hildebrand F."/>
            <person name="Pallen M.J."/>
        </authorList>
    </citation>
    <scope>NUCLEOTIDE SEQUENCE</scope>
    <source>
        <strain evidence="13">ChiSxjej3B15-1167</strain>
    </source>
</reference>
<accession>A0A9D1X2Z3</accession>
<dbReference type="PANTHER" id="PTHR42713">
    <property type="entry name" value="HISTIDINE KINASE-RELATED"/>
    <property type="match status" value="1"/>
</dbReference>
<dbReference type="SUPFAM" id="SSF52172">
    <property type="entry name" value="CheY-like"/>
    <property type="match status" value="1"/>
</dbReference>
<evidence type="ECO:0000256" key="7">
    <source>
        <dbReference type="ARBA" id="ARBA00023125"/>
    </source>
</evidence>
<keyword evidence="3" id="KW-0963">Cytoplasm</keyword>
<dbReference type="GO" id="GO:0043565">
    <property type="term" value="F:sequence-specific DNA binding"/>
    <property type="evidence" value="ECO:0007669"/>
    <property type="project" value="InterPro"/>
</dbReference>
<dbReference type="InterPro" id="IPR001789">
    <property type="entry name" value="Sig_transdc_resp-reg_receiver"/>
</dbReference>
<dbReference type="Gene3D" id="1.10.10.60">
    <property type="entry name" value="Homeodomain-like"/>
    <property type="match status" value="2"/>
</dbReference>
<proteinExistence type="predicted"/>
<comment type="subcellular location">
    <subcellularLocation>
        <location evidence="1">Cytoplasm</location>
    </subcellularLocation>
</comment>
<sequence>MDKYTLLLVDDEEEVVQIIIKKMDWEALGFTVVGYASNGVKALEMVEEYQPDVVMTDIKMPYMDGIELTKRIKERYPETKILVFTGFDEFEYAREAVHIGVEEYILKPINAMELSEVFTQLRKKLEQEVSEKQNMETLQQYYMESLPLLQANFYSTLMEGKITEGELDRYLTDYQISLEGPYYCCLVIHTSVTQAPENMNPVLLDTLVQKQAMERISDRWRLRHFSYMENGVAIAQLKEEEEITDLTDECDKFCRYAHRILGAVVTVGVGPVCSEILKLPGSYTGAREALSYRVLYGASRAINIGEIVPQKQTEMAPEYTEETAHLFKMIRLGDKERIEEAVEQYLGHPSFSGKSLQQHHVAVMDMISELYRFATNNALPAEEMFGDMRKLCDYLVDLMPDVLRRWLTDICFTFSDKLVRARNTSSQTIVSEAKEYIYANYADENLSLDEICRELGVSSSYFSSIFKKETGTSFIGFLTECRMEEAQRLLLETDEKNYVIAGRVGYADPNYFSYVFKRQFGVSPSKFRMEHTKGEK</sequence>
<dbReference type="Pfam" id="PF17853">
    <property type="entry name" value="GGDEF_2"/>
    <property type="match status" value="1"/>
</dbReference>
<dbReference type="PROSITE" id="PS01124">
    <property type="entry name" value="HTH_ARAC_FAMILY_2"/>
    <property type="match status" value="1"/>
</dbReference>
<comment type="caution">
    <text evidence="13">The sequence shown here is derived from an EMBL/GenBank/DDBJ whole genome shotgun (WGS) entry which is preliminary data.</text>
</comment>
<organism evidence="13 14">
    <name type="scientific">Candidatus Anaerobutyricum stercoripullorum</name>
    <dbReference type="NCBI Taxonomy" id="2838456"/>
    <lineage>
        <taxon>Bacteria</taxon>
        <taxon>Bacillati</taxon>
        <taxon>Bacillota</taxon>
        <taxon>Clostridia</taxon>
        <taxon>Lachnospirales</taxon>
        <taxon>Lachnospiraceae</taxon>
        <taxon>Anaerobutyricum</taxon>
    </lineage>
</organism>
<name>A0A9D1X2Z3_9FIRM</name>
<dbReference type="InterPro" id="IPR018060">
    <property type="entry name" value="HTH_AraC"/>
</dbReference>
<keyword evidence="8" id="KW-0804">Transcription</keyword>
<evidence type="ECO:0000256" key="4">
    <source>
        <dbReference type="ARBA" id="ARBA00022553"/>
    </source>
</evidence>
<reference evidence="13" key="2">
    <citation type="submission" date="2021-04" db="EMBL/GenBank/DDBJ databases">
        <authorList>
            <person name="Gilroy R."/>
        </authorList>
    </citation>
    <scope>NUCLEOTIDE SEQUENCE</scope>
    <source>
        <strain evidence="13">ChiSxjej3B15-1167</strain>
    </source>
</reference>
<keyword evidence="5" id="KW-0902">Two-component regulatory system</keyword>
<dbReference type="EMBL" id="DXEQ01000072">
    <property type="protein sequence ID" value="HIX71868.1"/>
    <property type="molecule type" value="Genomic_DNA"/>
</dbReference>
<keyword evidence="4 10" id="KW-0597">Phosphoprotein</keyword>
<dbReference type="GO" id="GO:0003700">
    <property type="term" value="F:DNA-binding transcription factor activity"/>
    <property type="evidence" value="ECO:0007669"/>
    <property type="project" value="InterPro"/>
</dbReference>
<evidence type="ECO:0000256" key="10">
    <source>
        <dbReference type="PROSITE-ProRule" id="PRU00169"/>
    </source>
</evidence>
<dbReference type="PANTHER" id="PTHR42713:SF3">
    <property type="entry name" value="TRANSCRIPTIONAL REGULATORY PROTEIN HPTR"/>
    <property type="match status" value="1"/>
</dbReference>
<keyword evidence="7" id="KW-0238">DNA-binding</keyword>
<gene>
    <name evidence="13" type="ORF">H9849_02485</name>
</gene>
<evidence type="ECO:0000256" key="5">
    <source>
        <dbReference type="ARBA" id="ARBA00023012"/>
    </source>
</evidence>
<evidence type="ECO:0000256" key="2">
    <source>
        <dbReference type="ARBA" id="ARBA00018672"/>
    </source>
</evidence>
<protein>
    <recommendedName>
        <fullName evidence="2">Stage 0 sporulation protein A homolog</fullName>
    </recommendedName>
</protein>
<dbReference type="GO" id="GO:0005737">
    <property type="term" value="C:cytoplasm"/>
    <property type="evidence" value="ECO:0007669"/>
    <property type="project" value="UniProtKB-SubCell"/>
</dbReference>
<dbReference type="SMART" id="SM00448">
    <property type="entry name" value="REC"/>
    <property type="match status" value="1"/>
</dbReference>
<dbReference type="Gene3D" id="3.40.50.2300">
    <property type="match status" value="1"/>
</dbReference>
<dbReference type="AlphaFoldDB" id="A0A9D1X2Z3"/>
<comment type="function">
    <text evidence="9">May play the central regulatory role in sporulation. It may be an element of the effector pathway responsible for the activation of sporulation genes in response to nutritional stress. Spo0A may act in concert with spo0H (a sigma factor) to control the expression of some genes that are critical to the sporulation process.</text>
</comment>